<name>A0AAW1DT39_9HEMI</name>
<protein>
    <submittedName>
        <fullName evidence="2">Uncharacterized protein</fullName>
    </submittedName>
</protein>
<evidence type="ECO:0000313" key="2">
    <source>
        <dbReference type="EMBL" id="KAK9512100.1"/>
    </source>
</evidence>
<feature type="compositionally biased region" description="Basic and acidic residues" evidence="1">
    <location>
        <begin position="22"/>
        <end position="37"/>
    </location>
</feature>
<feature type="compositionally biased region" description="Acidic residues" evidence="1">
    <location>
        <begin position="1"/>
        <end position="21"/>
    </location>
</feature>
<dbReference type="AlphaFoldDB" id="A0AAW1DT39"/>
<gene>
    <name evidence="2" type="ORF">O3M35_000599</name>
</gene>
<evidence type="ECO:0000313" key="3">
    <source>
        <dbReference type="Proteomes" id="UP001461498"/>
    </source>
</evidence>
<organism evidence="2 3">
    <name type="scientific">Rhynocoris fuscipes</name>
    <dbReference type="NCBI Taxonomy" id="488301"/>
    <lineage>
        <taxon>Eukaryota</taxon>
        <taxon>Metazoa</taxon>
        <taxon>Ecdysozoa</taxon>
        <taxon>Arthropoda</taxon>
        <taxon>Hexapoda</taxon>
        <taxon>Insecta</taxon>
        <taxon>Pterygota</taxon>
        <taxon>Neoptera</taxon>
        <taxon>Paraneoptera</taxon>
        <taxon>Hemiptera</taxon>
        <taxon>Heteroptera</taxon>
        <taxon>Panheteroptera</taxon>
        <taxon>Cimicomorpha</taxon>
        <taxon>Reduviidae</taxon>
        <taxon>Harpactorinae</taxon>
        <taxon>Harpactorini</taxon>
        <taxon>Rhynocoris</taxon>
    </lineage>
</organism>
<accession>A0AAW1DT39</accession>
<dbReference type="Proteomes" id="UP001461498">
    <property type="component" value="Unassembled WGS sequence"/>
</dbReference>
<proteinExistence type="predicted"/>
<feature type="region of interest" description="Disordered" evidence="1">
    <location>
        <begin position="1"/>
        <end position="38"/>
    </location>
</feature>
<evidence type="ECO:0000256" key="1">
    <source>
        <dbReference type="SAM" id="MobiDB-lite"/>
    </source>
</evidence>
<sequence>MNRQDEENDDKSAEEEEEEEGGEVKTDANDGGEDGKKVVRVHFPPDVQLADVKIVPVFPKKETAFKKIKRKCCCVSSPY</sequence>
<comment type="caution">
    <text evidence="2">The sequence shown here is derived from an EMBL/GenBank/DDBJ whole genome shotgun (WGS) entry which is preliminary data.</text>
</comment>
<reference evidence="2 3" key="1">
    <citation type="submission" date="2022-12" db="EMBL/GenBank/DDBJ databases">
        <title>Chromosome-level genome assembly of true bugs.</title>
        <authorList>
            <person name="Ma L."/>
            <person name="Li H."/>
        </authorList>
    </citation>
    <scope>NUCLEOTIDE SEQUENCE [LARGE SCALE GENOMIC DNA]</scope>
    <source>
        <strain evidence="2">Lab_2022b</strain>
    </source>
</reference>
<keyword evidence="3" id="KW-1185">Reference proteome</keyword>
<dbReference type="EMBL" id="JAPXFL010000001">
    <property type="protein sequence ID" value="KAK9512100.1"/>
    <property type="molecule type" value="Genomic_DNA"/>
</dbReference>